<keyword evidence="4" id="KW-0238">DNA-binding</keyword>
<organism evidence="8 9">
    <name type="scientific">Achromobacter aloeverae</name>
    <dbReference type="NCBI Taxonomy" id="1750518"/>
    <lineage>
        <taxon>Bacteria</taxon>
        <taxon>Pseudomonadati</taxon>
        <taxon>Pseudomonadota</taxon>
        <taxon>Betaproteobacteria</taxon>
        <taxon>Burkholderiales</taxon>
        <taxon>Alcaligenaceae</taxon>
        <taxon>Achromobacter</taxon>
    </lineage>
</organism>
<dbReference type="CDD" id="cd07377">
    <property type="entry name" value="WHTH_GntR"/>
    <property type="match status" value="1"/>
</dbReference>
<proteinExistence type="inferred from homology"/>
<dbReference type="GO" id="GO:0003677">
    <property type="term" value="F:DNA binding"/>
    <property type="evidence" value="ECO:0007669"/>
    <property type="project" value="UniProtKB-KW"/>
</dbReference>
<protein>
    <submittedName>
        <fullName evidence="8">PLP-dependent aminotransferase family protein</fullName>
    </submittedName>
</protein>
<dbReference type="GO" id="GO:0008483">
    <property type="term" value="F:transaminase activity"/>
    <property type="evidence" value="ECO:0007669"/>
    <property type="project" value="UniProtKB-KW"/>
</dbReference>
<evidence type="ECO:0000256" key="6">
    <source>
        <dbReference type="SAM" id="MobiDB-lite"/>
    </source>
</evidence>
<dbReference type="Pfam" id="PF00155">
    <property type="entry name" value="Aminotran_1_2"/>
    <property type="match status" value="1"/>
</dbReference>
<evidence type="ECO:0000313" key="9">
    <source>
        <dbReference type="Proteomes" id="UP000290849"/>
    </source>
</evidence>
<dbReference type="PANTHER" id="PTHR46577:SF1">
    <property type="entry name" value="HTH-TYPE TRANSCRIPTIONAL REGULATORY PROTEIN GABR"/>
    <property type="match status" value="1"/>
</dbReference>
<dbReference type="InterPro" id="IPR036388">
    <property type="entry name" value="WH-like_DNA-bd_sf"/>
</dbReference>
<dbReference type="Proteomes" id="UP000290849">
    <property type="component" value="Unassembled WGS sequence"/>
</dbReference>
<dbReference type="SUPFAM" id="SSF46785">
    <property type="entry name" value="Winged helix' DNA-binding domain"/>
    <property type="match status" value="1"/>
</dbReference>
<evidence type="ECO:0000256" key="1">
    <source>
        <dbReference type="ARBA" id="ARBA00005384"/>
    </source>
</evidence>
<keyword evidence="8" id="KW-0808">Transferase</keyword>
<dbReference type="InterPro" id="IPR000524">
    <property type="entry name" value="Tscrpt_reg_HTH_GntR"/>
</dbReference>
<dbReference type="SMART" id="SM00345">
    <property type="entry name" value="HTH_GNTR"/>
    <property type="match status" value="1"/>
</dbReference>
<dbReference type="InterPro" id="IPR036390">
    <property type="entry name" value="WH_DNA-bd_sf"/>
</dbReference>
<dbReference type="OrthoDB" id="3192286at2"/>
<keyword evidence="9" id="KW-1185">Reference proteome</keyword>
<dbReference type="Gene3D" id="1.10.10.10">
    <property type="entry name" value="Winged helix-like DNA-binding domain superfamily/Winged helix DNA-binding domain"/>
    <property type="match status" value="1"/>
</dbReference>
<evidence type="ECO:0000313" key="8">
    <source>
        <dbReference type="EMBL" id="RXN86310.1"/>
    </source>
</evidence>
<dbReference type="PROSITE" id="PS50949">
    <property type="entry name" value="HTH_GNTR"/>
    <property type="match status" value="1"/>
</dbReference>
<dbReference type="GO" id="GO:0030170">
    <property type="term" value="F:pyridoxal phosphate binding"/>
    <property type="evidence" value="ECO:0007669"/>
    <property type="project" value="InterPro"/>
</dbReference>
<dbReference type="Pfam" id="PF00392">
    <property type="entry name" value="GntR"/>
    <property type="match status" value="1"/>
</dbReference>
<feature type="region of interest" description="Disordered" evidence="6">
    <location>
        <begin position="81"/>
        <end position="129"/>
    </location>
</feature>
<evidence type="ECO:0000256" key="5">
    <source>
        <dbReference type="ARBA" id="ARBA00023163"/>
    </source>
</evidence>
<sequence>MGLTLTRAGGISLQRQICDQLRDAALQGRLQSGQQLPSTRELAAALGVARNTVADALAQLAMEGFLDIRQGRRPMVTALRTLGDDTHGAPGGRPPTGSRAARASGSALAPTAAASASSSPSTSPRPSRWAAALASSDWPFRQEPSGVPLAPGMADPREFPHDLWARCLRGGARRADARDTADLNRQPLRQALLAHLVRERGVRAQAHQLFFTPSAQAALDLCARLVLDRGDAAWMESPGYGGARAALLNAGAALRGMAVDGEGMVLPDGAWQEDGLPFTEDGGPSKKTGAPPGKDSRPPKAIFVTPSHQYPTGVLMSAARRQALLDLARRAGAAILEDDYDSEFHYDGRPVAALQGLDADGRVFYVGTFAKAMISDIRVGYAVVPQAYAASFVLAQRQTGQIVAPSLQAGLAMFIERGHFSAHIRRMNRVYRERRDHLVDLLRRRLGKLLQVETPPGGMQVLATFTGGQDDTDVVRRLAAAGVSARPLSRHYVGTPIRHGLFLGFAAWRAEEMAAAVDRLEAALHE</sequence>
<name>A0A4Q1HGS2_9BURK</name>
<dbReference type="InterPro" id="IPR015421">
    <property type="entry name" value="PyrdxlP-dep_Trfase_major"/>
</dbReference>
<keyword evidence="8" id="KW-0032">Aminotransferase</keyword>
<dbReference type="PANTHER" id="PTHR46577">
    <property type="entry name" value="HTH-TYPE TRANSCRIPTIONAL REGULATORY PROTEIN GABR"/>
    <property type="match status" value="1"/>
</dbReference>
<accession>A0A4Q1HGS2</accession>
<evidence type="ECO:0000256" key="2">
    <source>
        <dbReference type="ARBA" id="ARBA00022898"/>
    </source>
</evidence>
<dbReference type="GO" id="GO:0003700">
    <property type="term" value="F:DNA-binding transcription factor activity"/>
    <property type="evidence" value="ECO:0007669"/>
    <property type="project" value="InterPro"/>
</dbReference>
<feature type="compositionally biased region" description="Low complexity" evidence="6">
    <location>
        <begin position="98"/>
        <end position="129"/>
    </location>
</feature>
<dbReference type="InterPro" id="IPR051446">
    <property type="entry name" value="HTH_trans_reg/aminotransferase"/>
</dbReference>
<evidence type="ECO:0000256" key="4">
    <source>
        <dbReference type="ARBA" id="ARBA00023125"/>
    </source>
</evidence>
<dbReference type="SUPFAM" id="SSF53383">
    <property type="entry name" value="PLP-dependent transferases"/>
    <property type="match status" value="1"/>
</dbReference>
<dbReference type="PRINTS" id="PR00035">
    <property type="entry name" value="HTHGNTR"/>
</dbReference>
<reference evidence="8 9" key="1">
    <citation type="journal article" date="2017" name="Int. J. Syst. Evol. Microbiol.">
        <title>Achromobacter aloeverae sp. nov., isolated from the root of Aloe vera (L.) Burm.f.</title>
        <authorList>
            <person name="Kuncharoen N."/>
            <person name="Muramatsu Y."/>
            <person name="Shibata C."/>
            <person name="Kamakura Y."/>
            <person name="Nakagawa Y."/>
            <person name="Tanasupawat S."/>
        </authorList>
    </citation>
    <scope>NUCLEOTIDE SEQUENCE [LARGE SCALE GENOMIC DNA]</scope>
    <source>
        <strain evidence="8 9">AVA-1</strain>
    </source>
</reference>
<comment type="similarity">
    <text evidence="1">In the C-terminal section; belongs to the class-I pyridoxal-phosphate-dependent aminotransferase family.</text>
</comment>
<keyword evidence="5" id="KW-0804">Transcription</keyword>
<dbReference type="AlphaFoldDB" id="A0A4Q1HGS2"/>
<comment type="caution">
    <text evidence="8">The sequence shown here is derived from an EMBL/GenBank/DDBJ whole genome shotgun (WGS) entry which is preliminary data.</text>
</comment>
<gene>
    <name evidence="8" type="ORF">C7R54_21195</name>
</gene>
<dbReference type="EMBL" id="PYAL01000006">
    <property type="protein sequence ID" value="RXN86310.1"/>
    <property type="molecule type" value="Genomic_DNA"/>
</dbReference>
<evidence type="ECO:0000256" key="3">
    <source>
        <dbReference type="ARBA" id="ARBA00023015"/>
    </source>
</evidence>
<keyword evidence="3" id="KW-0805">Transcription regulation</keyword>
<dbReference type="CDD" id="cd00609">
    <property type="entry name" value="AAT_like"/>
    <property type="match status" value="1"/>
</dbReference>
<evidence type="ECO:0000259" key="7">
    <source>
        <dbReference type="PROSITE" id="PS50949"/>
    </source>
</evidence>
<feature type="domain" description="HTH gntR-type" evidence="7">
    <location>
        <begin position="11"/>
        <end position="79"/>
    </location>
</feature>
<dbReference type="InterPro" id="IPR015424">
    <property type="entry name" value="PyrdxlP-dep_Trfase"/>
</dbReference>
<keyword evidence="2" id="KW-0663">Pyridoxal phosphate</keyword>
<dbReference type="Gene3D" id="3.40.640.10">
    <property type="entry name" value="Type I PLP-dependent aspartate aminotransferase-like (Major domain)"/>
    <property type="match status" value="1"/>
</dbReference>
<feature type="region of interest" description="Disordered" evidence="6">
    <location>
        <begin position="271"/>
        <end position="299"/>
    </location>
</feature>
<dbReference type="InterPro" id="IPR004839">
    <property type="entry name" value="Aminotransferase_I/II_large"/>
</dbReference>